<dbReference type="Proteomes" id="UP001500166">
    <property type="component" value="Unassembled WGS sequence"/>
</dbReference>
<comment type="caution">
    <text evidence="1">The sequence shown here is derived from an EMBL/GenBank/DDBJ whole genome shotgun (WGS) entry which is preliminary data.</text>
</comment>
<name>A0ABN2Y862_9MICC</name>
<dbReference type="EMBL" id="BAAAQA010000033">
    <property type="protein sequence ID" value="GAA2122716.1"/>
    <property type="molecule type" value="Genomic_DNA"/>
</dbReference>
<evidence type="ECO:0008006" key="3">
    <source>
        <dbReference type="Google" id="ProtNLM"/>
    </source>
</evidence>
<dbReference type="SUPFAM" id="SSF55961">
    <property type="entry name" value="Bet v1-like"/>
    <property type="match status" value="1"/>
</dbReference>
<keyword evidence="2" id="KW-1185">Reference proteome</keyword>
<sequence length="163" mass="18438">MHEADIPHGFLISKQEFVPASADEFERVLLEPWSIAAWNDLELTAPKDPRVPLDVGDAMEFTVKVGPLSFDYVMIVASRTPGISYVQRTTKGFVEVTIEYSWKTQGMGTLVTVDAMYRLTGSLWWKKPMTQIVARRAVRQAARNMRDMFSPRRSKGTGKLNLS</sequence>
<dbReference type="Gene3D" id="3.30.530.20">
    <property type="match status" value="1"/>
</dbReference>
<dbReference type="InterPro" id="IPR023393">
    <property type="entry name" value="START-like_dom_sf"/>
</dbReference>
<protein>
    <recommendedName>
        <fullName evidence="3">Polyketide cyclase / dehydrase and lipid transport</fullName>
    </recommendedName>
</protein>
<accession>A0ABN2Y862</accession>
<gene>
    <name evidence="1" type="ORF">GCM10009824_25910</name>
</gene>
<proteinExistence type="predicted"/>
<evidence type="ECO:0000313" key="2">
    <source>
        <dbReference type="Proteomes" id="UP001500166"/>
    </source>
</evidence>
<reference evidence="1 2" key="1">
    <citation type="journal article" date="2019" name="Int. J. Syst. Evol. Microbiol.">
        <title>The Global Catalogue of Microorganisms (GCM) 10K type strain sequencing project: providing services to taxonomists for standard genome sequencing and annotation.</title>
        <authorList>
            <consortium name="The Broad Institute Genomics Platform"/>
            <consortium name="The Broad Institute Genome Sequencing Center for Infectious Disease"/>
            <person name="Wu L."/>
            <person name="Ma J."/>
        </authorList>
    </citation>
    <scope>NUCLEOTIDE SEQUENCE [LARGE SCALE GENOMIC DNA]</scope>
    <source>
        <strain evidence="1 2">JCM 15914</strain>
    </source>
</reference>
<evidence type="ECO:0000313" key="1">
    <source>
        <dbReference type="EMBL" id="GAA2122716.1"/>
    </source>
</evidence>
<dbReference type="RefSeq" id="WP_344225427.1">
    <property type="nucleotide sequence ID" value="NZ_BAAAQA010000033.1"/>
</dbReference>
<organism evidence="1 2">
    <name type="scientific">Kocuria atrinae</name>
    <dbReference type="NCBI Taxonomy" id="592377"/>
    <lineage>
        <taxon>Bacteria</taxon>
        <taxon>Bacillati</taxon>
        <taxon>Actinomycetota</taxon>
        <taxon>Actinomycetes</taxon>
        <taxon>Micrococcales</taxon>
        <taxon>Micrococcaceae</taxon>
        <taxon>Kocuria</taxon>
    </lineage>
</organism>